<gene>
    <name evidence="2" type="ORF">F8153_12575</name>
</gene>
<keyword evidence="1" id="KW-0812">Transmembrane</keyword>
<name>A0A833HMA9_9FIRM</name>
<reference evidence="2 3" key="1">
    <citation type="submission" date="2019-10" db="EMBL/GenBank/DDBJ databases">
        <title>Alkaliphilus serpentinus sp. nov. and Alkaliphilus pronyensis sp. nov., two novel anaerobic alkaliphilic species isolated from the serpentinized-hosted hydrothermal field of the Prony Bay (New Caledonia).</title>
        <authorList>
            <person name="Postec A."/>
        </authorList>
    </citation>
    <scope>NUCLEOTIDE SEQUENCE [LARGE SCALE GENOMIC DNA]</scope>
    <source>
        <strain evidence="2 3">LacT</strain>
    </source>
</reference>
<dbReference type="EMBL" id="WBZB01000044">
    <property type="protein sequence ID" value="KAB3527291.1"/>
    <property type="molecule type" value="Genomic_DNA"/>
</dbReference>
<dbReference type="Proteomes" id="UP000465601">
    <property type="component" value="Unassembled WGS sequence"/>
</dbReference>
<feature type="transmembrane region" description="Helical" evidence="1">
    <location>
        <begin position="6"/>
        <end position="25"/>
    </location>
</feature>
<keyword evidence="3" id="KW-1185">Reference proteome</keyword>
<dbReference type="AlphaFoldDB" id="A0A833HMA9"/>
<dbReference type="InterPro" id="IPR017259">
    <property type="entry name" value="UCP037672"/>
</dbReference>
<feature type="transmembrane region" description="Helical" evidence="1">
    <location>
        <begin position="81"/>
        <end position="103"/>
    </location>
</feature>
<proteinExistence type="predicted"/>
<dbReference type="Pfam" id="PF12650">
    <property type="entry name" value="DUF3784"/>
    <property type="match status" value="1"/>
</dbReference>
<dbReference type="OrthoDB" id="2049424at2"/>
<keyword evidence="1" id="KW-0472">Membrane</keyword>
<evidence type="ECO:0000313" key="3">
    <source>
        <dbReference type="Proteomes" id="UP000465601"/>
    </source>
</evidence>
<organism evidence="2 3">
    <name type="scientific">Alkaliphilus serpentinus</name>
    <dbReference type="NCBI Taxonomy" id="1482731"/>
    <lineage>
        <taxon>Bacteria</taxon>
        <taxon>Bacillati</taxon>
        <taxon>Bacillota</taxon>
        <taxon>Clostridia</taxon>
        <taxon>Peptostreptococcales</taxon>
        <taxon>Natronincolaceae</taxon>
        <taxon>Alkaliphilus</taxon>
    </lineage>
</organism>
<sequence length="108" mass="12427">MKEVTVTVILFVVSIGALVLSFYSFKEKGFLINNAYIYATKKERNSMDKKPHYRQSAIVFFLISIMFLLIAIEVLLDIRWILYVVLAVIAVTIFYAIVSSILIETKKK</sequence>
<feature type="transmembrane region" description="Helical" evidence="1">
    <location>
        <begin position="57"/>
        <end position="75"/>
    </location>
</feature>
<protein>
    <submittedName>
        <fullName evidence="2">DUF3784 domain-containing protein</fullName>
    </submittedName>
</protein>
<evidence type="ECO:0000313" key="2">
    <source>
        <dbReference type="EMBL" id="KAB3527291.1"/>
    </source>
</evidence>
<keyword evidence="1" id="KW-1133">Transmembrane helix</keyword>
<comment type="caution">
    <text evidence="2">The sequence shown here is derived from an EMBL/GenBank/DDBJ whole genome shotgun (WGS) entry which is preliminary data.</text>
</comment>
<dbReference type="RefSeq" id="WP_151866701.1">
    <property type="nucleotide sequence ID" value="NZ_WBZB01000044.1"/>
</dbReference>
<accession>A0A833HMA9</accession>
<evidence type="ECO:0000256" key="1">
    <source>
        <dbReference type="SAM" id="Phobius"/>
    </source>
</evidence>